<keyword evidence="4" id="KW-0472">Membrane</keyword>
<accession>A0A2W2D8Y0</accession>
<evidence type="ECO:0000256" key="4">
    <source>
        <dbReference type="ARBA" id="ARBA00023136"/>
    </source>
</evidence>
<dbReference type="Proteomes" id="UP000248627">
    <property type="component" value="Unassembled WGS sequence"/>
</dbReference>
<keyword evidence="2" id="KW-0812">Transmembrane</keyword>
<gene>
    <name evidence="5" type="ORF">C1I93_13885</name>
</gene>
<dbReference type="SUPFAM" id="SSF103473">
    <property type="entry name" value="MFS general substrate transporter"/>
    <property type="match status" value="1"/>
</dbReference>
<dbReference type="GO" id="GO:0022857">
    <property type="term" value="F:transmembrane transporter activity"/>
    <property type="evidence" value="ECO:0007669"/>
    <property type="project" value="InterPro"/>
</dbReference>
<dbReference type="Pfam" id="PF07690">
    <property type="entry name" value="MFS_1"/>
    <property type="match status" value="2"/>
</dbReference>
<dbReference type="GO" id="GO:0005886">
    <property type="term" value="C:plasma membrane"/>
    <property type="evidence" value="ECO:0007669"/>
    <property type="project" value="UniProtKB-SubCell"/>
</dbReference>
<evidence type="ECO:0000313" key="6">
    <source>
        <dbReference type="Proteomes" id="UP000248627"/>
    </source>
</evidence>
<evidence type="ECO:0000313" key="5">
    <source>
        <dbReference type="EMBL" id="PZF96447.1"/>
    </source>
</evidence>
<proteinExistence type="predicted"/>
<keyword evidence="6" id="KW-1185">Reference proteome</keyword>
<dbReference type="InterPro" id="IPR011701">
    <property type="entry name" value="MFS"/>
</dbReference>
<protein>
    <submittedName>
        <fullName evidence="5">MFS transporter</fullName>
    </submittedName>
</protein>
<comment type="caution">
    <text evidence="5">The sequence shown here is derived from an EMBL/GenBank/DDBJ whole genome shotgun (WGS) entry which is preliminary data.</text>
</comment>
<reference evidence="5 6" key="1">
    <citation type="submission" date="2018-01" db="EMBL/GenBank/DDBJ databases">
        <title>Draft genome sequence of Jishengella endophytica.</title>
        <authorList>
            <person name="Sahin N."/>
            <person name="Ay H."/>
            <person name="Saygin H."/>
        </authorList>
    </citation>
    <scope>NUCLEOTIDE SEQUENCE [LARGE SCALE GENOMIC DNA]</scope>
    <source>
        <strain evidence="5 6">DSM 45430</strain>
    </source>
</reference>
<evidence type="ECO:0000256" key="1">
    <source>
        <dbReference type="ARBA" id="ARBA00004651"/>
    </source>
</evidence>
<keyword evidence="3" id="KW-1133">Transmembrane helix</keyword>
<evidence type="ECO:0000256" key="3">
    <source>
        <dbReference type="ARBA" id="ARBA00022989"/>
    </source>
</evidence>
<dbReference type="OrthoDB" id="9803985at2"/>
<sequence length="423" mass="43302">MYVTLRDRPGGSGHRGAGGPLRRVSGTVVLLGTVSLLTDVSSEMVASVLPLYLTAMVGLAPVAYGVLDGLYQGVSAAVRIAGGYLGDRGQHPKWVAVAGYGASAVSRLAMLPATSFAAITAVVTADRLGKGLRTAPRDALIAAVSKPEALGRAFGVHRALDTVGAALGPLVAFALLLLVPGGYDSIFVVSFAFAVAGLAVLVLYVPDLPTATRVEHPRRMLTEVTGRKLRRPLLAAALLGVLTIGDGFLYLALHSRDDVAARYFPLLYVGTNIAYLALAVPVGRLADRVGRARVLVAGHLALLGGYLLAALPGGNVGLTLTVLLLLGCFYAATDGVLAALVSRLVAAGARGSGIAAAQTTVVLARFAASVLFGLLWSVQGPQRALLLFAALLAVAVPVAGWLLRGVDRVVPAAGAAHPEQAPA</sequence>
<comment type="subcellular location">
    <subcellularLocation>
        <location evidence="1">Cell membrane</location>
        <topology evidence="1">Multi-pass membrane protein</topology>
    </subcellularLocation>
</comment>
<dbReference type="PANTHER" id="PTHR23518">
    <property type="entry name" value="C-METHYLTRANSFERASE"/>
    <property type="match status" value="1"/>
</dbReference>
<name>A0A2W2D8Y0_9ACTN</name>
<dbReference type="PROSITE" id="PS50850">
    <property type="entry name" value="MFS"/>
    <property type="match status" value="1"/>
</dbReference>
<dbReference type="Gene3D" id="1.20.1250.20">
    <property type="entry name" value="MFS general substrate transporter like domains"/>
    <property type="match status" value="1"/>
</dbReference>
<evidence type="ECO:0000256" key="2">
    <source>
        <dbReference type="ARBA" id="ARBA00022692"/>
    </source>
</evidence>
<dbReference type="AlphaFoldDB" id="A0A2W2D8Y0"/>
<dbReference type="CDD" id="cd17370">
    <property type="entry name" value="MFS_MJ1317_like"/>
    <property type="match status" value="1"/>
</dbReference>
<dbReference type="InterPro" id="IPR036259">
    <property type="entry name" value="MFS_trans_sf"/>
</dbReference>
<dbReference type="EMBL" id="POTX01000078">
    <property type="protein sequence ID" value="PZF96447.1"/>
    <property type="molecule type" value="Genomic_DNA"/>
</dbReference>
<dbReference type="InterPro" id="IPR020846">
    <property type="entry name" value="MFS_dom"/>
</dbReference>
<dbReference type="PANTHER" id="PTHR23518:SF2">
    <property type="entry name" value="MAJOR FACILITATOR SUPERFAMILY TRANSPORTER"/>
    <property type="match status" value="1"/>
</dbReference>
<organism evidence="5 6">
    <name type="scientific">Micromonospora endophytica</name>
    <dbReference type="NCBI Taxonomy" id="515350"/>
    <lineage>
        <taxon>Bacteria</taxon>
        <taxon>Bacillati</taxon>
        <taxon>Actinomycetota</taxon>
        <taxon>Actinomycetes</taxon>
        <taxon>Micromonosporales</taxon>
        <taxon>Micromonosporaceae</taxon>
        <taxon>Micromonospora</taxon>
    </lineage>
</organism>